<dbReference type="InterPro" id="IPR036179">
    <property type="entry name" value="Ig-like_dom_sf"/>
</dbReference>
<keyword evidence="3 11" id="KW-0732">Signal</keyword>
<dbReference type="OrthoDB" id="10012075at2759"/>
<reference evidence="14 15" key="1">
    <citation type="submission" date="2025-04" db="UniProtKB">
        <authorList>
            <consortium name="RefSeq"/>
        </authorList>
    </citation>
    <scope>IDENTIFICATION</scope>
    <source>
        <strain evidence="14 15">15112-1751.03</strain>
        <tissue evidence="14 15">Whole Adult</tissue>
    </source>
</reference>
<evidence type="ECO:0000256" key="3">
    <source>
        <dbReference type="ARBA" id="ARBA00022729"/>
    </source>
</evidence>
<feature type="compositionally biased region" description="Polar residues" evidence="9">
    <location>
        <begin position="378"/>
        <end position="389"/>
    </location>
</feature>
<dbReference type="InterPro" id="IPR013098">
    <property type="entry name" value="Ig_I-set"/>
</dbReference>
<dbReference type="SMART" id="SM00408">
    <property type="entry name" value="IGc2"/>
    <property type="match status" value="3"/>
</dbReference>
<evidence type="ECO:0000256" key="4">
    <source>
        <dbReference type="ARBA" id="ARBA00022737"/>
    </source>
</evidence>
<dbReference type="PANTHER" id="PTHR12231">
    <property type="entry name" value="CTX-RELATED TYPE I TRANSMEMBRANE PROTEIN"/>
    <property type="match status" value="1"/>
</dbReference>
<feature type="chain" id="PRO_5044654588" evidence="11">
    <location>
        <begin position="34"/>
        <end position="523"/>
    </location>
</feature>
<dbReference type="GO" id="GO:0043005">
    <property type="term" value="C:neuron projection"/>
    <property type="evidence" value="ECO:0007669"/>
    <property type="project" value="TreeGrafter"/>
</dbReference>
<keyword evidence="7" id="KW-0325">Glycoprotein</keyword>
<keyword evidence="4" id="KW-0677">Repeat</keyword>
<evidence type="ECO:0000256" key="11">
    <source>
        <dbReference type="SAM" id="SignalP"/>
    </source>
</evidence>
<feature type="transmembrane region" description="Helical" evidence="10">
    <location>
        <begin position="497"/>
        <end position="520"/>
    </location>
</feature>
<feature type="domain" description="Ig-like" evidence="12">
    <location>
        <begin position="255"/>
        <end position="350"/>
    </location>
</feature>
<evidence type="ECO:0000256" key="2">
    <source>
        <dbReference type="ARBA" id="ARBA00022475"/>
    </source>
</evidence>
<evidence type="ECO:0000313" key="13">
    <source>
        <dbReference type="Proteomes" id="UP000515160"/>
    </source>
</evidence>
<keyword evidence="6" id="KW-1015">Disulfide bond</keyword>
<dbReference type="GO" id="GO:0005886">
    <property type="term" value="C:plasma membrane"/>
    <property type="evidence" value="ECO:0007669"/>
    <property type="project" value="UniProtKB-SubCell"/>
</dbReference>
<dbReference type="PANTHER" id="PTHR12231:SF265">
    <property type="entry name" value="DPR-INTERACTING PROTEIN LAMBDA"/>
    <property type="match status" value="1"/>
</dbReference>
<keyword evidence="10" id="KW-1133">Transmembrane helix</keyword>
<evidence type="ECO:0000313" key="14">
    <source>
        <dbReference type="RefSeq" id="XP_034100896.1"/>
    </source>
</evidence>
<organism evidence="13 14">
    <name type="scientific">Drosophila albomicans</name>
    <name type="common">Fruit fly</name>
    <dbReference type="NCBI Taxonomy" id="7291"/>
    <lineage>
        <taxon>Eukaryota</taxon>
        <taxon>Metazoa</taxon>
        <taxon>Ecdysozoa</taxon>
        <taxon>Arthropoda</taxon>
        <taxon>Hexapoda</taxon>
        <taxon>Insecta</taxon>
        <taxon>Pterygota</taxon>
        <taxon>Neoptera</taxon>
        <taxon>Endopterygota</taxon>
        <taxon>Diptera</taxon>
        <taxon>Brachycera</taxon>
        <taxon>Muscomorpha</taxon>
        <taxon>Ephydroidea</taxon>
        <taxon>Drosophilidae</taxon>
        <taxon>Drosophila</taxon>
    </lineage>
</organism>
<dbReference type="InterPro" id="IPR003598">
    <property type="entry name" value="Ig_sub2"/>
</dbReference>
<keyword evidence="2" id="KW-1003">Cell membrane</keyword>
<dbReference type="RefSeq" id="XP_034100896.1">
    <property type="nucleotide sequence ID" value="XM_034245005.2"/>
</dbReference>
<keyword evidence="5 10" id="KW-0472">Membrane</keyword>
<accession>A0A6P8WB30</accession>
<feature type="domain" description="Ig-like" evidence="12">
    <location>
        <begin position="51"/>
        <end position="144"/>
    </location>
</feature>
<keyword evidence="8" id="KW-0393">Immunoglobulin domain</keyword>
<dbReference type="InterPro" id="IPR003599">
    <property type="entry name" value="Ig_sub"/>
</dbReference>
<gene>
    <name evidence="14 15" type="primary">LOC117565755</name>
</gene>
<feature type="compositionally biased region" description="Low complexity" evidence="9">
    <location>
        <begin position="359"/>
        <end position="370"/>
    </location>
</feature>
<comment type="subcellular location">
    <subcellularLocation>
        <location evidence="1">Cell membrane</location>
    </subcellularLocation>
</comment>
<evidence type="ECO:0000256" key="6">
    <source>
        <dbReference type="ARBA" id="ARBA00023157"/>
    </source>
</evidence>
<evidence type="ECO:0000256" key="5">
    <source>
        <dbReference type="ARBA" id="ARBA00023136"/>
    </source>
</evidence>
<dbReference type="Gene3D" id="2.60.40.10">
    <property type="entry name" value="Immunoglobulins"/>
    <property type="match status" value="3"/>
</dbReference>
<dbReference type="AlphaFoldDB" id="A0A6P8WB30"/>
<dbReference type="SMART" id="SM00409">
    <property type="entry name" value="IG"/>
    <property type="match status" value="3"/>
</dbReference>
<evidence type="ECO:0000313" key="15">
    <source>
        <dbReference type="RefSeq" id="XP_051858120.1"/>
    </source>
</evidence>
<feature type="signal peptide" evidence="11">
    <location>
        <begin position="1"/>
        <end position="33"/>
    </location>
</feature>
<sequence length="523" mass="56704">MKTALMTQINIRRVRTLASVMILLLSGVLKTNASHSLTNTQIHSDPDEQGPQFLAQLTNITVPQGRDISFTCVVDNLGQYRVAWIKSDSKAILGIHTHMVSLNPRLSVTHNGHNTWKLHISHVQLNDSGSYMCQVNTDPMKSLSGYLDVVVPPDILNHPDQNIDEGVSTEGGSISLQCSATGVPEPMVQWRREGGKDIMLRTESRDKQALKSVEGERLTLTNVHRTDMGGYLCIASNGVPPSVSKRFDIHVNFPPTIKAVNQLVGAPVEREVTLECIVEVYPKPLNGWYRNEGNVKLHNGNKYNISEALINLYTWHLNLTIRHLTKSDFGAYSCSSVNALGKSETRIRLQELRLPPKSTTTATPHVLHTTSKPRRKQQQQQTSSHNKGTNEVVRTKETHFSNQMQQENDVFNGGGGGGGGIGNVPHNGGGGLGAAGGTGAAGGGIVASGNVNGMINGAEVDTQLPARNGFEKTYKSGSGMVPTPRTPWTYANAGSQLLATATITTNALMAFFCILSMYSVKLI</sequence>
<keyword evidence="13" id="KW-1185">Reference proteome</keyword>
<dbReference type="Pfam" id="PF07679">
    <property type="entry name" value="I-set"/>
    <property type="match status" value="1"/>
</dbReference>
<feature type="region of interest" description="Disordered" evidence="9">
    <location>
        <begin position="352"/>
        <end position="392"/>
    </location>
</feature>
<dbReference type="FunFam" id="2.60.40.10:FF:000328">
    <property type="entry name" value="CLUMA_CG000981, isoform A"/>
    <property type="match status" value="1"/>
</dbReference>
<evidence type="ECO:0000256" key="8">
    <source>
        <dbReference type="ARBA" id="ARBA00023319"/>
    </source>
</evidence>
<keyword evidence="10" id="KW-0812">Transmembrane</keyword>
<dbReference type="InterPro" id="IPR013783">
    <property type="entry name" value="Ig-like_fold"/>
</dbReference>
<dbReference type="InterPro" id="IPR007110">
    <property type="entry name" value="Ig-like_dom"/>
</dbReference>
<dbReference type="SUPFAM" id="SSF48726">
    <property type="entry name" value="Immunoglobulin"/>
    <property type="match status" value="3"/>
</dbReference>
<protein>
    <submittedName>
        <fullName evidence="14 15">Lachesin isoform X1</fullName>
    </submittedName>
</protein>
<dbReference type="Proteomes" id="UP000515160">
    <property type="component" value="Chromosome 2L"/>
</dbReference>
<evidence type="ECO:0000256" key="9">
    <source>
        <dbReference type="SAM" id="MobiDB-lite"/>
    </source>
</evidence>
<evidence type="ECO:0000259" key="12">
    <source>
        <dbReference type="PROSITE" id="PS50835"/>
    </source>
</evidence>
<proteinExistence type="predicted"/>
<evidence type="ECO:0000256" key="10">
    <source>
        <dbReference type="SAM" id="Phobius"/>
    </source>
</evidence>
<name>A0A6P8WB30_DROAB</name>
<dbReference type="Pfam" id="PF13927">
    <property type="entry name" value="Ig_3"/>
    <property type="match status" value="2"/>
</dbReference>
<evidence type="ECO:0000256" key="1">
    <source>
        <dbReference type="ARBA" id="ARBA00004236"/>
    </source>
</evidence>
<dbReference type="GeneID" id="117565755"/>
<dbReference type="PROSITE" id="PS50835">
    <property type="entry name" value="IG_LIKE"/>
    <property type="match status" value="3"/>
</dbReference>
<dbReference type="CTD" id="26067049"/>
<dbReference type="RefSeq" id="XP_051858120.1">
    <property type="nucleotide sequence ID" value="XM_052002160.1"/>
</dbReference>
<feature type="domain" description="Ig-like" evidence="12">
    <location>
        <begin position="153"/>
        <end position="244"/>
    </location>
</feature>
<dbReference type="InterPro" id="IPR051170">
    <property type="entry name" value="Neural/epithelial_adhesion"/>
</dbReference>
<evidence type="ECO:0000256" key="7">
    <source>
        <dbReference type="ARBA" id="ARBA00023180"/>
    </source>
</evidence>